<evidence type="ECO:0000313" key="7">
    <source>
        <dbReference type="Proteomes" id="UP000078272"/>
    </source>
</evidence>
<evidence type="ECO:0000313" key="6">
    <source>
        <dbReference type="EMBL" id="KTQ91214.1"/>
    </source>
</evidence>
<dbReference type="InterPro" id="IPR027417">
    <property type="entry name" value="P-loop_NTPase"/>
</dbReference>
<dbReference type="OrthoDB" id="9804785at2"/>
<accession>A0A175R7L1</accession>
<keyword evidence="3" id="KW-0067">ATP-binding</keyword>
<sequence length="584" mass="61592">MLVWGSKKRPGSPAPDKRKAGRAADTLSALGFLDHLQDAGRLEPISADRARAALATQTSLPIVLTELGLLSEADLIEALSAYTGLPAVNADELPAEPVLPEQLPGDYCRRARVLAVKGGPPVCLALVDPFQADLTGALAYGLGGADFRLIGPSQFEAALRRLFGEDGAEALDDGAESGLGSDTERLEDAARQAPIIRLAQSLLRTAFELGASDIHIEPGESDLTARFRVDGVLVRPETLPKSVHAGLSTRIKILAELNIAERRLPQDGRMKVVDRGREVDVRVSVLPTAHGEGLVLRLLGQSRKEGGTDALGFSPALSARIRAMADRPNGIFLITGPTGSGKTTTLYTLLQGLNTTATKIVTVEDPVEYRMSGITQVQTHAAIGLDFAAALRSILRQDPDIVMVGEIRDGETARIAVQAALTGHLVLSTLHTNSAAAAVTRLVDMGVEPYLLAAVLNGVVAQRLLRLLCTDCRQIGPASLAERAVLARARPALKGAGPIALAHPVGCPACNGTGYRGRTVVAEGLEIDRAVSAMIAAERPEREIETAACERGMQTLLDNGIDKALALETSLEEVLRHLGGGDAL</sequence>
<keyword evidence="2" id="KW-0547">Nucleotide-binding</keyword>
<dbReference type="Pfam" id="PF00437">
    <property type="entry name" value="T2SSE"/>
    <property type="match status" value="1"/>
</dbReference>
<feature type="domain" description="Bacterial type II secretion system protein E" evidence="5">
    <location>
        <begin position="395"/>
        <end position="409"/>
    </location>
</feature>
<dbReference type="InterPro" id="IPR007831">
    <property type="entry name" value="T2SS_GspE_N"/>
</dbReference>
<dbReference type="GO" id="GO:0016887">
    <property type="term" value="F:ATP hydrolysis activity"/>
    <property type="evidence" value="ECO:0007669"/>
    <property type="project" value="TreeGrafter"/>
</dbReference>
<organism evidence="6 7">
    <name type="scientific">Aureimonas ureilytica</name>
    <dbReference type="NCBI Taxonomy" id="401562"/>
    <lineage>
        <taxon>Bacteria</taxon>
        <taxon>Pseudomonadati</taxon>
        <taxon>Pseudomonadota</taxon>
        <taxon>Alphaproteobacteria</taxon>
        <taxon>Hyphomicrobiales</taxon>
        <taxon>Aurantimonadaceae</taxon>
        <taxon>Aureimonas</taxon>
    </lineage>
</organism>
<dbReference type="STRING" id="401562.NS365_02805"/>
<dbReference type="RefSeq" id="WP_058635758.1">
    <property type="nucleotide sequence ID" value="NZ_LDPZ01000034.1"/>
</dbReference>
<dbReference type="InterPro" id="IPR037257">
    <property type="entry name" value="T2SS_E_N_sf"/>
</dbReference>
<dbReference type="FunFam" id="3.40.50.300:FF:000398">
    <property type="entry name" value="Type IV pilus assembly ATPase PilB"/>
    <property type="match status" value="1"/>
</dbReference>
<feature type="compositionally biased region" description="Basic residues" evidence="4">
    <location>
        <begin position="1"/>
        <end position="10"/>
    </location>
</feature>
<dbReference type="PANTHER" id="PTHR30258:SF2">
    <property type="entry name" value="COMG OPERON PROTEIN 1"/>
    <property type="match status" value="1"/>
</dbReference>
<feature type="region of interest" description="Disordered" evidence="4">
    <location>
        <begin position="1"/>
        <end position="22"/>
    </location>
</feature>
<dbReference type="Gene3D" id="1.10.40.70">
    <property type="match status" value="1"/>
</dbReference>
<reference evidence="6 7" key="1">
    <citation type="journal article" date="2016" name="Front. Microbiol.">
        <title>Genomic Resource of Rice Seed Associated Bacteria.</title>
        <authorList>
            <person name="Midha S."/>
            <person name="Bansal K."/>
            <person name="Sharma S."/>
            <person name="Kumar N."/>
            <person name="Patil P.P."/>
            <person name="Chaudhry V."/>
            <person name="Patil P.B."/>
        </authorList>
    </citation>
    <scope>NUCLEOTIDE SEQUENCE [LARGE SCALE GENOMIC DNA]</scope>
    <source>
        <strain evidence="6 7">NS226</strain>
    </source>
</reference>
<dbReference type="EMBL" id="LDPZ01000034">
    <property type="protein sequence ID" value="KTQ91214.1"/>
    <property type="molecule type" value="Genomic_DNA"/>
</dbReference>
<evidence type="ECO:0000259" key="5">
    <source>
        <dbReference type="PROSITE" id="PS00662"/>
    </source>
</evidence>
<dbReference type="AlphaFoldDB" id="A0A175R7L1"/>
<dbReference type="CDD" id="cd01129">
    <property type="entry name" value="PulE-GspE-like"/>
    <property type="match status" value="1"/>
</dbReference>
<evidence type="ECO:0000256" key="4">
    <source>
        <dbReference type="SAM" id="MobiDB-lite"/>
    </source>
</evidence>
<dbReference type="PROSITE" id="PS00662">
    <property type="entry name" value="T2SP_E"/>
    <property type="match status" value="1"/>
</dbReference>
<comment type="caution">
    <text evidence="6">The sequence shown here is derived from an EMBL/GenBank/DDBJ whole genome shotgun (WGS) entry which is preliminary data.</text>
</comment>
<dbReference type="Pfam" id="PF05157">
    <property type="entry name" value="MshEN"/>
    <property type="match status" value="1"/>
</dbReference>
<dbReference type="SMART" id="SM00382">
    <property type="entry name" value="AAA"/>
    <property type="match status" value="1"/>
</dbReference>
<dbReference type="PANTHER" id="PTHR30258">
    <property type="entry name" value="TYPE II SECRETION SYSTEM PROTEIN GSPE-RELATED"/>
    <property type="match status" value="1"/>
</dbReference>
<dbReference type="Gene3D" id="3.40.50.300">
    <property type="entry name" value="P-loop containing nucleotide triphosphate hydrolases"/>
    <property type="match status" value="1"/>
</dbReference>
<proteinExistence type="inferred from homology"/>
<evidence type="ECO:0000256" key="3">
    <source>
        <dbReference type="ARBA" id="ARBA00022840"/>
    </source>
</evidence>
<comment type="similarity">
    <text evidence="1">Belongs to the GSP E family.</text>
</comment>
<name>A0A175R7L1_9HYPH</name>
<evidence type="ECO:0000256" key="2">
    <source>
        <dbReference type="ARBA" id="ARBA00022741"/>
    </source>
</evidence>
<dbReference type="SUPFAM" id="SSF160246">
    <property type="entry name" value="EspE N-terminal domain-like"/>
    <property type="match status" value="1"/>
</dbReference>
<dbReference type="GO" id="GO:0005524">
    <property type="term" value="F:ATP binding"/>
    <property type="evidence" value="ECO:0007669"/>
    <property type="project" value="UniProtKB-KW"/>
</dbReference>
<dbReference type="InterPro" id="IPR001482">
    <property type="entry name" value="T2SS/T4SS_dom"/>
</dbReference>
<dbReference type="Proteomes" id="UP000078272">
    <property type="component" value="Unassembled WGS sequence"/>
</dbReference>
<dbReference type="Gene3D" id="3.30.450.90">
    <property type="match status" value="1"/>
</dbReference>
<evidence type="ECO:0000256" key="1">
    <source>
        <dbReference type="ARBA" id="ARBA00006611"/>
    </source>
</evidence>
<protein>
    <submittedName>
        <fullName evidence="6">General secretion pathway protein GspE</fullName>
    </submittedName>
</protein>
<gene>
    <name evidence="6" type="ORF">NS226_15665</name>
</gene>
<dbReference type="GO" id="GO:0005886">
    <property type="term" value="C:plasma membrane"/>
    <property type="evidence" value="ECO:0007669"/>
    <property type="project" value="TreeGrafter"/>
</dbReference>
<dbReference type="SUPFAM" id="SSF52540">
    <property type="entry name" value="P-loop containing nucleoside triphosphate hydrolases"/>
    <property type="match status" value="1"/>
</dbReference>
<dbReference type="InterPro" id="IPR003593">
    <property type="entry name" value="AAA+_ATPase"/>
</dbReference>
<dbReference type="PATRIC" id="fig|401562.3.peg.2844"/>